<dbReference type="EMBL" id="CM007389">
    <property type="protein sequence ID" value="ONK58746.1"/>
    <property type="molecule type" value="Genomic_DNA"/>
</dbReference>
<evidence type="ECO:0000313" key="2">
    <source>
        <dbReference type="EMBL" id="ONK58746.1"/>
    </source>
</evidence>
<name>A0A5P1ECU9_ASPOF</name>
<proteinExistence type="predicted"/>
<evidence type="ECO:0000313" key="3">
    <source>
        <dbReference type="Proteomes" id="UP000243459"/>
    </source>
</evidence>
<dbReference type="OrthoDB" id="1921290at2759"/>
<protein>
    <submittedName>
        <fullName evidence="2">Uncharacterized protein</fullName>
    </submittedName>
</protein>
<dbReference type="Proteomes" id="UP000243459">
    <property type="component" value="Chromosome 9"/>
</dbReference>
<dbReference type="OMA" id="WDAYEIV"/>
<sequence>MPKTHERAAADARDQLELLKAVAQAWHSQTGNPKPTNEDAEAQKINRLGFKPRPSRFKVEASMSMASRRGQPASSNSSGASWNFSGSLLDSYEIVTLAKKLEASLALDHPMSSSARNGKRSRAESKNSLRNLFYRASSKRFTAAAAAAAAAAVSRDQEGD</sequence>
<keyword evidence="3" id="KW-1185">Reference proteome</keyword>
<reference evidence="3" key="1">
    <citation type="journal article" date="2017" name="Nat. Commun.">
        <title>The asparagus genome sheds light on the origin and evolution of a young Y chromosome.</title>
        <authorList>
            <person name="Harkess A."/>
            <person name="Zhou J."/>
            <person name="Xu C."/>
            <person name="Bowers J.E."/>
            <person name="Van der Hulst R."/>
            <person name="Ayyampalayam S."/>
            <person name="Mercati F."/>
            <person name="Riccardi P."/>
            <person name="McKain M.R."/>
            <person name="Kakrana A."/>
            <person name="Tang H."/>
            <person name="Ray J."/>
            <person name="Groenendijk J."/>
            <person name="Arikit S."/>
            <person name="Mathioni S.M."/>
            <person name="Nakano M."/>
            <person name="Shan H."/>
            <person name="Telgmann-Rauber A."/>
            <person name="Kanno A."/>
            <person name="Yue Z."/>
            <person name="Chen H."/>
            <person name="Li W."/>
            <person name="Chen Y."/>
            <person name="Xu X."/>
            <person name="Zhang Y."/>
            <person name="Luo S."/>
            <person name="Chen H."/>
            <person name="Gao J."/>
            <person name="Mao Z."/>
            <person name="Pires J.C."/>
            <person name="Luo M."/>
            <person name="Kudrna D."/>
            <person name="Wing R.A."/>
            <person name="Meyers B.C."/>
            <person name="Yi K."/>
            <person name="Kong H."/>
            <person name="Lavrijsen P."/>
            <person name="Sunseri F."/>
            <person name="Falavigna A."/>
            <person name="Ye Y."/>
            <person name="Leebens-Mack J.H."/>
            <person name="Chen G."/>
        </authorList>
    </citation>
    <scope>NUCLEOTIDE SEQUENCE [LARGE SCALE GENOMIC DNA]</scope>
    <source>
        <strain evidence="3">cv. DH0086</strain>
    </source>
</reference>
<accession>A0A5P1ECU9</accession>
<evidence type="ECO:0000256" key="1">
    <source>
        <dbReference type="SAM" id="MobiDB-lite"/>
    </source>
</evidence>
<feature type="region of interest" description="Disordered" evidence="1">
    <location>
        <begin position="106"/>
        <end position="128"/>
    </location>
</feature>
<feature type="compositionally biased region" description="Polar residues" evidence="1">
    <location>
        <begin position="26"/>
        <end position="35"/>
    </location>
</feature>
<gene>
    <name evidence="2" type="ORF">A4U43_C09F16230</name>
</gene>
<dbReference type="Gramene" id="ONK58746">
    <property type="protein sequence ID" value="ONK58746"/>
    <property type="gene ID" value="A4U43_C09F16230"/>
</dbReference>
<feature type="region of interest" description="Disordered" evidence="1">
    <location>
        <begin position="26"/>
        <end position="80"/>
    </location>
</feature>
<dbReference type="PANTHER" id="PTHR34665:SF1">
    <property type="entry name" value="OS02G0595200 PROTEIN"/>
    <property type="match status" value="1"/>
</dbReference>
<organism evidence="2 3">
    <name type="scientific">Asparagus officinalis</name>
    <name type="common">Garden asparagus</name>
    <dbReference type="NCBI Taxonomy" id="4686"/>
    <lineage>
        <taxon>Eukaryota</taxon>
        <taxon>Viridiplantae</taxon>
        <taxon>Streptophyta</taxon>
        <taxon>Embryophyta</taxon>
        <taxon>Tracheophyta</taxon>
        <taxon>Spermatophyta</taxon>
        <taxon>Magnoliopsida</taxon>
        <taxon>Liliopsida</taxon>
        <taxon>Asparagales</taxon>
        <taxon>Asparagaceae</taxon>
        <taxon>Asparagoideae</taxon>
        <taxon>Asparagus</taxon>
    </lineage>
</organism>
<dbReference type="PANTHER" id="PTHR34665">
    <property type="entry name" value="DUF3741 DOMAIN-CONTAINING PROTEIN"/>
    <property type="match status" value="1"/>
</dbReference>
<dbReference type="AlphaFoldDB" id="A0A5P1ECU9"/>